<dbReference type="Proteomes" id="UP000627292">
    <property type="component" value="Unassembled WGS sequence"/>
</dbReference>
<organism evidence="2 3">
    <name type="scientific">Filimonas zeae</name>
    <dbReference type="NCBI Taxonomy" id="1737353"/>
    <lineage>
        <taxon>Bacteria</taxon>
        <taxon>Pseudomonadati</taxon>
        <taxon>Bacteroidota</taxon>
        <taxon>Chitinophagia</taxon>
        <taxon>Chitinophagales</taxon>
        <taxon>Chitinophagaceae</taxon>
        <taxon>Filimonas</taxon>
    </lineage>
</organism>
<evidence type="ECO:0000313" key="2">
    <source>
        <dbReference type="EMBL" id="GGH78620.1"/>
    </source>
</evidence>
<feature type="chain" id="PRO_5037846892" description="DUF5683 domain-containing protein" evidence="1">
    <location>
        <begin position="24"/>
        <end position="291"/>
    </location>
</feature>
<evidence type="ECO:0008006" key="4">
    <source>
        <dbReference type="Google" id="ProtNLM"/>
    </source>
</evidence>
<reference evidence="2" key="2">
    <citation type="submission" date="2020-09" db="EMBL/GenBank/DDBJ databases">
        <authorList>
            <person name="Sun Q."/>
            <person name="Zhou Y."/>
        </authorList>
    </citation>
    <scope>NUCLEOTIDE SEQUENCE</scope>
    <source>
        <strain evidence="2">CGMCC 1.15290</strain>
    </source>
</reference>
<name>A0A917J2J2_9BACT</name>
<evidence type="ECO:0000256" key="1">
    <source>
        <dbReference type="SAM" id="SignalP"/>
    </source>
</evidence>
<reference evidence="2" key="1">
    <citation type="journal article" date="2014" name="Int. J. Syst. Evol. Microbiol.">
        <title>Complete genome sequence of Corynebacterium casei LMG S-19264T (=DSM 44701T), isolated from a smear-ripened cheese.</title>
        <authorList>
            <consortium name="US DOE Joint Genome Institute (JGI-PGF)"/>
            <person name="Walter F."/>
            <person name="Albersmeier A."/>
            <person name="Kalinowski J."/>
            <person name="Ruckert C."/>
        </authorList>
    </citation>
    <scope>NUCLEOTIDE SEQUENCE</scope>
    <source>
        <strain evidence="2">CGMCC 1.15290</strain>
    </source>
</reference>
<gene>
    <name evidence="2" type="ORF">GCM10011379_46750</name>
</gene>
<sequence>MAGRRLYRLLLPLLLVGAVNVQAQLNGGFSSDISFAKYLHDKEMYAHAHWVLTQMPETRLSLPQKDSLYYWRGWNAYASKTLKVAAENLMRVSDSADWAQKSHFFGAYCMAYQRDTAAYTAVQHIQLKDSIEHELRYFELAGIRLLQRDVKAYDSLRKHFTFSSYVMEGEERKMDAYYNKIMHQKRKSPLLAGLYSAVIPGAGKIYAGKKGQGIGAFFPVALLAGLTIEAYNVGGAKSARFITYSTLFSLFYAGNIWGSVVAVKVKQREQNNYYDNQILLNMHIPLRNLYN</sequence>
<dbReference type="EMBL" id="BMIB01000005">
    <property type="protein sequence ID" value="GGH78620.1"/>
    <property type="molecule type" value="Genomic_DNA"/>
</dbReference>
<accession>A0A917J2J2</accession>
<feature type="signal peptide" evidence="1">
    <location>
        <begin position="1"/>
        <end position="23"/>
    </location>
</feature>
<evidence type="ECO:0000313" key="3">
    <source>
        <dbReference type="Proteomes" id="UP000627292"/>
    </source>
</evidence>
<dbReference type="AlphaFoldDB" id="A0A917J2J2"/>
<keyword evidence="3" id="KW-1185">Reference proteome</keyword>
<proteinExistence type="predicted"/>
<protein>
    <recommendedName>
        <fullName evidence="4">DUF5683 domain-containing protein</fullName>
    </recommendedName>
</protein>
<comment type="caution">
    <text evidence="2">The sequence shown here is derived from an EMBL/GenBank/DDBJ whole genome shotgun (WGS) entry which is preliminary data.</text>
</comment>
<dbReference type="RefSeq" id="WP_188957027.1">
    <property type="nucleotide sequence ID" value="NZ_BMIB01000005.1"/>
</dbReference>
<keyword evidence="1" id="KW-0732">Signal</keyword>